<gene>
    <name evidence="3" type="ORF">CLV74_103214</name>
</gene>
<name>A0A2T0WY67_9RHOB</name>
<evidence type="ECO:0000256" key="1">
    <source>
        <dbReference type="ARBA" id="ARBA00023012"/>
    </source>
</evidence>
<protein>
    <submittedName>
        <fullName evidence="3">HPt (Histidine-containing phosphotransfer) domain-containing protein</fullName>
    </submittedName>
</protein>
<dbReference type="AlphaFoldDB" id="A0A2T0WY67"/>
<keyword evidence="1" id="KW-0902">Two-component regulatory system</keyword>
<dbReference type="InterPro" id="IPR008207">
    <property type="entry name" value="Sig_transdc_His_kin_Hpt_dom"/>
</dbReference>
<dbReference type="Gene3D" id="1.20.120.160">
    <property type="entry name" value="HPT domain"/>
    <property type="match status" value="1"/>
</dbReference>
<dbReference type="Pfam" id="PF01627">
    <property type="entry name" value="Hpt"/>
    <property type="match status" value="1"/>
</dbReference>
<dbReference type="SUPFAM" id="SSF47226">
    <property type="entry name" value="Histidine-containing phosphotransfer domain, HPT domain"/>
    <property type="match status" value="1"/>
</dbReference>
<dbReference type="GO" id="GO:0000160">
    <property type="term" value="P:phosphorelay signal transduction system"/>
    <property type="evidence" value="ECO:0007669"/>
    <property type="project" value="UniProtKB-KW"/>
</dbReference>
<dbReference type="RefSeq" id="WP_106263511.1">
    <property type="nucleotide sequence ID" value="NZ_PVTQ01000003.1"/>
</dbReference>
<organism evidence="3 4">
    <name type="scientific">Donghicola tyrosinivorans</name>
    <dbReference type="NCBI Taxonomy" id="1652492"/>
    <lineage>
        <taxon>Bacteria</taxon>
        <taxon>Pseudomonadati</taxon>
        <taxon>Pseudomonadota</taxon>
        <taxon>Alphaproteobacteria</taxon>
        <taxon>Rhodobacterales</taxon>
        <taxon>Roseobacteraceae</taxon>
        <taxon>Donghicola</taxon>
    </lineage>
</organism>
<dbReference type="OrthoDB" id="7867809at2"/>
<sequence>MIDWNRINELRDEIGEEDFADVAQMFLVEVDAAIEQLRTAPELDSLAEDLHFLKGSAINLGFATFAELCASGEYTARESDPAEVDISEVIKCYDKSRALFIESPLICGAA</sequence>
<dbReference type="EMBL" id="PVTQ01000003">
    <property type="protein sequence ID" value="PRY91629.1"/>
    <property type="molecule type" value="Genomic_DNA"/>
</dbReference>
<proteinExistence type="predicted"/>
<dbReference type="GO" id="GO:0004672">
    <property type="term" value="F:protein kinase activity"/>
    <property type="evidence" value="ECO:0007669"/>
    <property type="project" value="UniProtKB-ARBA"/>
</dbReference>
<comment type="caution">
    <text evidence="3">The sequence shown here is derived from an EMBL/GenBank/DDBJ whole genome shotgun (WGS) entry which is preliminary data.</text>
</comment>
<reference evidence="3 4" key="1">
    <citation type="submission" date="2018-03" db="EMBL/GenBank/DDBJ databases">
        <title>Genomic Encyclopedia of Archaeal and Bacterial Type Strains, Phase II (KMG-II): from individual species to whole genera.</title>
        <authorList>
            <person name="Goeker M."/>
        </authorList>
    </citation>
    <scope>NUCLEOTIDE SEQUENCE [LARGE SCALE GENOMIC DNA]</scope>
    <source>
        <strain evidence="3 4">DSM 100212</strain>
    </source>
</reference>
<dbReference type="Proteomes" id="UP000238392">
    <property type="component" value="Unassembled WGS sequence"/>
</dbReference>
<keyword evidence="4" id="KW-1185">Reference proteome</keyword>
<feature type="domain" description="HPt" evidence="2">
    <location>
        <begin position="22"/>
        <end position="94"/>
    </location>
</feature>
<evidence type="ECO:0000259" key="2">
    <source>
        <dbReference type="Pfam" id="PF01627"/>
    </source>
</evidence>
<dbReference type="InterPro" id="IPR036641">
    <property type="entry name" value="HPT_dom_sf"/>
</dbReference>
<evidence type="ECO:0000313" key="4">
    <source>
        <dbReference type="Proteomes" id="UP000238392"/>
    </source>
</evidence>
<accession>A0A2T0WY67</accession>
<evidence type="ECO:0000313" key="3">
    <source>
        <dbReference type="EMBL" id="PRY91629.1"/>
    </source>
</evidence>